<dbReference type="EMBL" id="SFBL01000029">
    <property type="protein sequence ID" value="TRU28940.1"/>
    <property type="molecule type" value="Genomic_DNA"/>
</dbReference>
<proteinExistence type="predicted"/>
<evidence type="ECO:0000313" key="2">
    <source>
        <dbReference type="Proteomes" id="UP000319313"/>
    </source>
</evidence>
<dbReference type="Proteomes" id="UP000319313">
    <property type="component" value="Unassembled WGS sequence"/>
</dbReference>
<dbReference type="AlphaFoldDB" id="A0A552E368"/>
<name>A0A552E368_MICAE</name>
<comment type="caution">
    <text evidence="1">The sequence shown here is derived from an EMBL/GenBank/DDBJ whole genome shotgun (WGS) entry which is preliminary data.</text>
</comment>
<protein>
    <submittedName>
        <fullName evidence="1">Uncharacterized protein</fullName>
    </submittedName>
</protein>
<gene>
    <name evidence="1" type="ORF">EWV81_03775</name>
</gene>
<evidence type="ECO:0000313" key="1">
    <source>
        <dbReference type="EMBL" id="TRU28940.1"/>
    </source>
</evidence>
<accession>A0A552E368</accession>
<reference evidence="1 2" key="1">
    <citation type="submission" date="2019-01" db="EMBL/GenBank/DDBJ databases">
        <title>Coherence of Microcystis species and biogeography revealed through population genomics.</title>
        <authorList>
            <person name="Perez-Carrascal O.M."/>
            <person name="Terrat Y."/>
            <person name="Giani A."/>
            <person name="Fortin N."/>
            <person name="Tromas N."/>
            <person name="Shapiro B.J."/>
        </authorList>
    </citation>
    <scope>NUCLEOTIDE SEQUENCE [LARGE SCALE GENOMIC DNA]</scope>
    <source>
        <strain evidence="1">Ma_SC_T_19800800_S464</strain>
    </source>
</reference>
<organism evidence="1 2">
    <name type="scientific">Microcystis aeruginosa Ma_SC_T_19800800_S464</name>
    <dbReference type="NCBI Taxonomy" id="2486257"/>
    <lineage>
        <taxon>Bacteria</taxon>
        <taxon>Bacillati</taxon>
        <taxon>Cyanobacteriota</taxon>
        <taxon>Cyanophyceae</taxon>
        <taxon>Oscillatoriophycideae</taxon>
        <taxon>Chroococcales</taxon>
        <taxon>Microcystaceae</taxon>
        <taxon>Microcystis</taxon>
    </lineage>
</organism>
<sequence length="110" mass="12638">MKVLEIVNIQRQPLGRIIWESPDKLTLEVLDSRFEAKLQSLIEKGKREGFPLRIGKQVEESGHSIIVDERITVKPEDEKFLQAMADAVSRYTFDGQRVFGLLKEQEGVIQ</sequence>